<feature type="compositionally biased region" description="Pro residues" evidence="1">
    <location>
        <begin position="26"/>
        <end position="36"/>
    </location>
</feature>
<feature type="region of interest" description="Disordered" evidence="1">
    <location>
        <begin position="1"/>
        <end position="82"/>
    </location>
</feature>
<dbReference type="Proteomes" id="UP000182229">
    <property type="component" value="Unassembled WGS sequence"/>
</dbReference>
<evidence type="ECO:0008006" key="5">
    <source>
        <dbReference type="Google" id="ProtNLM"/>
    </source>
</evidence>
<dbReference type="EMBL" id="MPIN01000007">
    <property type="protein sequence ID" value="OJH37683.1"/>
    <property type="molecule type" value="Genomic_DNA"/>
</dbReference>
<feature type="compositionally biased region" description="Low complexity" evidence="1">
    <location>
        <begin position="37"/>
        <end position="61"/>
    </location>
</feature>
<keyword evidence="2" id="KW-0812">Transmembrane</keyword>
<accession>A0A1L9B639</accession>
<evidence type="ECO:0000256" key="2">
    <source>
        <dbReference type="SAM" id="Phobius"/>
    </source>
</evidence>
<organism evidence="3 4">
    <name type="scientific">Cystobacter ferrugineus</name>
    <dbReference type="NCBI Taxonomy" id="83449"/>
    <lineage>
        <taxon>Bacteria</taxon>
        <taxon>Pseudomonadati</taxon>
        <taxon>Myxococcota</taxon>
        <taxon>Myxococcia</taxon>
        <taxon>Myxococcales</taxon>
        <taxon>Cystobacterineae</taxon>
        <taxon>Archangiaceae</taxon>
        <taxon>Cystobacter</taxon>
    </lineage>
</organism>
<keyword evidence="2" id="KW-0472">Membrane</keyword>
<feature type="transmembrane region" description="Helical" evidence="2">
    <location>
        <begin position="335"/>
        <end position="355"/>
    </location>
</feature>
<keyword evidence="4" id="KW-1185">Reference proteome</keyword>
<feature type="compositionally biased region" description="Basic residues" evidence="1">
    <location>
        <begin position="1"/>
        <end position="10"/>
    </location>
</feature>
<dbReference type="RefSeq" id="WP_071901151.1">
    <property type="nucleotide sequence ID" value="NZ_MPIN01000007.1"/>
</dbReference>
<protein>
    <recommendedName>
        <fullName evidence="5">Glycosyltransferase RgtA/B/C/D-like domain-containing protein</fullName>
    </recommendedName>
</protein>
<dbReference type="OrthoDB" id="147193at2"/>
<keyword evidence="2" id="KW-1133">Transmembrane helix</keyword>
<proteinExistence type="predicted"/>
<reference evidence="4" key="1">
    <citation type="submission" date="2016-11" db="EMBL/GenBank/DDBJ databases">
        <authorList>
            <person name="Shukria A."/>
            <person name="Stevens D.C."/>
        </authorList>
    </citation>
    <scope>NUCLEOTIDE SEQUENCE [LARGE SCALE GENOMIC DNA]</scope>
    <source>
        <strain evidence="4">Cbfe23</strain>
    </source>
</reference>
<sequence length="519" mass="56781">MSRSKSKRSKPSATPPKGSSRGAAPSAPPPPAPASEPPARSAAASDAPARTPSSPEPSLRSGPPPERPSRPVAPVSAGDQGSGVVGAAVRTWFAAYRVEVVLFLVSFVVLASFSSQRFLRQSEAPHFVYQAKAWLEGRLDLDPEVLPNLEDWACVREVAGAKVRCEGPPRPGDRWYVSFPSFPAVVMLPFVAINGYQFNDTSFGVFTGALAVALFYALLRFLSKEGETPRTWAPNAVLALTLAFGTLFFYASIRGEVWFSAEVMGVAFTCLYARNAVRAHRPVLAGLFFSMATLTRTPLLFTGLFFVLEAVCPGPDRLSQLKELGTRWKVVADKLGHFALGAAPLALLAAAYNVYRFGSPAEFGHRFLYNNRVNVDIDRLGLFNVAYLSRNLEAAFLKLPGLSGSPPRLTYDPHGLTLLLTLPLLVFLLIPKRKPRLHWPVWLTVAVTALPGLFYQNTGYMQFGFRFSIDYTPYLLLLFALGGWSLRHRAVVAALVLGGLVNFWGAVAFRGYTELVRNW</sequence>
<feature type="transmembrane region" description="Helical" evidence="2">
    <location>
        <begin position="202"/>
        <end position="219"/>
    </location>
</feature>
<dbReference type="AlphaFoldDB" id="A0A1L9B639"/>
<feature type="transmembrane region" description="Helical" evidence="2">
    <location>
        <begin position="175"/>
        <end position="196"/>
    </location>
</feature>
<feature type="transmembrane region" description="Helical" evidence="2">
    <location>
        <begin position="437"/>
        <end position="455"/>
    </location>
</feature>
<comment type="caution">
    <text evidence="3">The sequence shown here is derived from an EMBL/GenBank/DDBJ whole genome shotgun (WGS) entry which is preliminary data.</text>
</comment>
<feature type="transmembrane region" description="Helical" evidence="2">
    <location>
        <begin position="467"/>
        <end position="484"/>
    </location>
</feature>
<feature type="transmembrane region" description="Helical" evidence="2">
    <location>
        <begin position="415"/>
        <end position="431"/>
    </location>
</feature>
<feature type="transmembrane region" description="Helical" evidence="2">
    <location>
        <begin position="257"/>
        <end position="273"/>
    </location>
</feature>
<feature type="compositionally biased region" description="Low complexity" evidence="1">
    <location>
        <begin position="11"/>
        <end position="25"/>
    </location>
</feature>
<feature type="transmembrane region" description="Helical" evidence="2">
    <location>
        <begin position="231"/>
        <end position="251"/>
    </location>
</feature>
<evidence type="ECO:0000313" key="4">
    <source>
        <dbReference type="Proteomes" id="UP000182229"/>
    </source>
</evidence>
<name>A0A1L9B639_9BACT</name>
<feature type="transmembrane region" description="Helical" evidence="2">
    <location>
        <begin position="94"/>
        <end position="113"/>
    </location>
</feature>
<gene>
    <name evidence="3" type="ORF">BON30_26180</name>
</gene>
<evidence type="ECO:0000313" key="3">
    <source>
        <dbReference type="EMBL" id="OJH37683.1"/>
    </source>
</evidence>
<feature type="transmembrane region" description="Helical" evidence="2">
    <location>
        <begin position="490"/>
        <end position="509"/>
    </location>
</feature>
<evidence type="ECO:0000256" key="1">
    <source>
        <dbReference type="SAM" id="MobiDB-lite"/>
    </source>
</evidence>
<dbReference type="STRING" id="83449.BON30_26180"/>
<feature type="transmembrane region" description="Helical" evidence="2">
    <location>
        <begin position="285"/>
        <end position="308"/>
    </location>
</feature>
<reference evidence="3 4" key="2">
    <citation type="submission" date="2016-12" db="EMBL/GenBank/DDBJ databases">
        <title>Draft Genome Sequence of Cystobacter ferrugineus Strain Cbfe23.</title>
        <authorList>
            <person name="Akbar S."/>
            <person name="Dowd S.E."/>
            <person name="Stevens D.C."/>
        </authorList>
    </citation>
    <scope>NUCLEOTIDE SEQUENCE [LARGE SCALE GENOMIC DNA]</scope>
    <source>
        <strain evidence="3 4">Cbfe23</strain>
    </source>
</reference>